<dbReference type="Proteomes" id="UP001244011">
    <property type="component" value="Unassembled WGS sequence"/>
</dbReference>
<keyword evidence="2" id="KW-0808">Transferase</keyword>
<dbReference type="Pfam" id="PF01513">
    <property type="entry name" value="NAD_kinase"/>
    <property type="match status" value="1"/>
</dbReference>
<dbReference type="RefSeq" id="XP_060282414.1">
    <property type="nucleotide sequence ID" value="XM_060421927.1"/>
</dbReference>
<name>A0AAJ0BXP8_9PEZI</name>
<keyword evidence="3 7" id="KW-0418">Kinase</keyword>
<dbReference type="PANTHER" id="PTHR20275:SF11">
    <property type="entry name" value="KINASE, PUTATIVE (AFU_ORTHOLOGUE AFUA_5G12870)-RELATED"/>
    <property type="match status" value="1"/>
</dbReference>
<evidence type="ECO:0000256" key="6">
    <source>
        <dbReference type="SAM" id="MobiDB-lite"/>
    </source>
</evidence>
<feature type="region of interest" description="Disordered" evidence="6">
    <location>
        <begin position="1"/>
        <end position="38"/>
    </location>
</feature>
<dbReference type="PANTHER" id="PTHR20275">
    <property type="entry name" value="NAD KINASE"/>
    <property type="match status" value="1"/>
</dbReference>
<proteinExistence type="inferred from homology"/>
<keyword evidence="8" id="KW-1185">Reference proteome</keyword>
<dbReference type="GeneID" id="85305114"/>
<accession>A0AAJ0BXP8</accession>
<dbReference type="Pfam" id="PF20143">
    <property type="entry name" value="NAD_kinase_C"/>
    <property type="match status" value="1"/>
</dbReference>
<dbReference type="InterPro" id="IPR017437">
    <property type="entry name" value="ATP-NAD_kinase_PpnK-typ_C"/>
</dbReference>
<dbReference type="GO" id="GO:0019674">
    <property type="term" value="P:NAD+ metabolic process"/>
    <property type="evidence" value="ECO:0007669"/>
    <property type="project" value="InterPro"/>
</dbReference>
<sequence length="555" mass="61804">MGDSSDDDQRSVEVMFDPSNPYRRKSSLVTTETTKPHLLQRHPSKTQCLVHQFLESQQPGRGARPGGTHDDHGHHPRGYGMDVSSERGLNRVVEPKGAGAGTGAVAGAAPSRFEIVDNASDTSDVGQVDQKHWKLGIVKPSPDMDKAGSEALRSRLLTKKQLSDMAWGVRELSRRLGSMRLKSRVQNIFVLAKIYDRDLIPKVRELTKWLLGRERDGRYTVYVQEEIRDDNMFDKAGLMVELRKEYVEAGEEPDKEISSRLRCWDEHMCRARPHTFDFVITLGGDGTVLYASWLFQRIVPPVLSFSLGSLGFLTKFDFEDFRKTLAGAFKDGVTVSLRLRFEATIMRSQKRTRLVTDSAGAGGGVDGENLDAKGDLVEELVGEERDDEHTHRPDGTYEILNEVVVDRGPNPTMSFTEIFGDNEHITSVLADGLCVSTPTGSTAYNLAAGGSLCHPENPVMLVTSICAHTLSFRPIILPDTMVLRIGVPYDARTGSWASFDGRERMELHPGDYVTISASRYPFASVLTQGKRSEDWVTSISAKLGWNTRQRQKAFK</sequence>
<dbReference type="AlphaFoldDB" id="A0AAJ0BXP8"/>
<evidence type="ECO:0000313" key="8">
    <source>
        <dbReference type="Proteomes" id="UP001244011"/>
    </source>
</evidence>
<gene>
    <name evidence="7" type="ORF">QBC33DRAFT_112694</name>
</gene>
<dbReference type="SUPFAM" id="SSF111331">
    <property type="entry name" value="NAD kinase/diacylglycerol kinase-like"/>
    <property type="match status" value="1"/>
</dbReference>
<dbReference type="InterPro" id="IPR017438">
    <property type="entry name" value="ATP-NAD_kinase_N"/>
</dbReference>
<dbReference type="GO" id="GO:0003951">
    <property type="term" value="F:NAD+ kinase activity"/>
    <property type="evidence" value="ECO:0007669"/>
    <property type="project" value="InterPro"/>
</dbReference>
<evidence type="ECO:0000256" key="4">
    <source>
        <dbReference type="ARBA" id="ARBA00022857"/>
    </source>
</evidence>
<dbReference type="HAMAP" id="MF_00361">
    <property type="entry name" value="NAD_kinase"/>
    <property type="match status" value="1"/>
</dbReference>
<evidence type="ECO:0000256" key="3">
    <source>
        <dbReference type="ARBA" id="ARBA00022777"/>
    </source>
</evidence>
<feature type="region of interest" description="Disordered" evidence="6">
    <location>
        <begin position="57"/>
        <end position="83"/>
    </location>
</feature>
<keyword evidence="4" id="KW-0521">NADP</keyword>
<protein>
    <submittedName>
        <fullName evidence="7">ATP NAD kinase</fullName>
    </submittedName>
</protein>
<reference evidence="7" key="1">
    <citation type="submission" date="2023-06" db="EMBL/GenBank/DDBJ databases">
        <title>Genome-scale phylogeny and comparative genomics of the fungal order Sordariales.</title>
        <authorList>
            <consortium name="Lawrence Berkeley National Laboratory"/>
            <person name="Hensen N."/>
            <person name="Bonometti L."/>
            <person name="Westerberg I."/>
            <person name="Brannstrom I.O."/>
            <person name="Guillou S."/>
            <person name="Cros-Aarteil S."/>
            <person name="Calhoun S."/>
            <person name="Haridas S."/>
            <person name="Kuo A."/>
            <person name="Mondo S."/>
            <person name="Pangilinan J."/>
            <person name="Riley R."/>
            <person name="Labutti K."/>
            <person name="Andreopoulos B."/>
            <person name="Lipzen A."/>
            <person name="Chen C."/>
            <person name="Yanf M."/>
            <person name="Daum C."/>
            <person name="Ng V."/>
            <person name="Clum A."/>
            <person name="Steindorff A."/>
            <person name="Ohm R."/>
            <person name="Martin F."/>
            <person name="Silar P."/>
            <person name="Natvig D."/>
            <person name="Lalanne C."/>
            <person name="Gautier V."/>
            <person name="Ament-Velasquez S.L."/>
            <person name="Kruys A."/>
            <person name="Hutchinson M.I."/>
            <person name="Powell A.J."/>
            <person name="Barry K."/>
            <person name="Miller A.N."/>
            <person name="Grigoriev I.V."/>
            <person name="Debuchy R."/>
            <person name="Gladieux P."/>
            <person name="Thoren M.H."/>
            <person name="Johannesson H."/>
        </authorList>
    </citation>
    <scope>NUCLEOTIDE SEQUENCE</scope>
    <source>
        <strain evidence="7">8032-3</strain>
    </source>
</reference>
<comment type="caution">
    <text evidence="7">The sequence shown here is derived from an EMBL/GenBank/DDBJ whole genome shotgun (WGS) entry which is preliminary data.</text>
</comment>
<organism evidence="7 8">
    <name type="scientific">Phialemonium atrogriseum</name>
    <dbReference type="NCBI Taxonomy" id="1093897"/>
    <lineage>
        <taxon>Eukaryota</taxon>
        <taxon>Fungi</taxon>
        <taxon>Dikarya</taxon>
        <taxon>Ascomycota</taxon>
        <taxon>Pezizomycotina</taxon>
        <taxon>Sordariomycetes</taxon>
        <taxon>Sordariomycetidae</taxon>
        <taxon>Cephalothecales</taxon>
        <taxon>Cephalothecaceae</taxon>
        <taxon>Phialemonium</taxon>
    </lineage>
</organism>
<keyword evidence="5" id="KW-0520">NAD</keyword>
<evidence type="ECO:0000256" key="2">
    <source>
        <dbReference type="ARBA" id="ARBA00022679"/>
    </source>
</evidence>
<evidence type="ECO:0000256" key="5">
    <source>
        <dbReference type="ARBA" id="ARBA00023027"/>
    </source>
</evidence>
<dbReference type="Gene3D" id="3.40.50.10330">
    <property type="entry name" value="Probable inorganic polyphosphate/atp-NAD kinase, domain 1"/>
    <property type="match status" value="1"/>
</dbReference>
<dbReference type="FunFam" id="2.60.200.30:FF:000008">
    <property type="entry name" value="Putative NAD+ kinase"/>
    <property type="match status" value="1"/>
</dbReference>
<dbReference type="GO" id="GO:0006741">
    <property type="term" value="P:NADP+ biosynthetic process"/>
    <property type="evidence" value="ECO:0007669"/>
    <property type="project" value="InterPro"/>
</dbReference>
<comment type="similarity">
    <text evidence="1">Belongs to the NAD kinase family.</text>
</comment>
<dbReference type="InterPro" id="IPR002504">
    <property type="entry name" value="NADK"/>
</dbReference>
<evidence type="ECO:0000313" key="7">
    <source>
        <dbReference type="EMBL" id="KAK1766201.1"/>
    </source>
</evidence>
<dbReference type="EMBL" id="MU839012">
    <property type="protein sequence ID" value="KAK1766201.1"/>
    <property type="molecule type" value="Genomic_DNA"/>
</dbReference>
<evidence type="ECO:0000256" key="1">
    <source>
        <dbReference type="ARBA" id="ARBA00010995"/>
    </source>
</evidence>
<dbReference type="InterPro" id="IPR016064">
    <property type="entry name" value="NAD/diacylglycerol_kinase_sf"/>
</dbReference>
<dbReference type="Gene3D" id="2.60.200.30">
    <property type="entry name" value="Probable inorganic polyphosphate/atp-NAD kinase, domain 2"/>
    <property type="match status" value="1"/>
</dbReference>